<name>A0A644ZUE1_9ZZZZ</name>
<proteinExistence type="predicted"/>
<dbReference type="AlphaFoldDB" id="A0A644ZUE1"/>
<comment type="caution">
    <text evidence="1">The sequence shown here is derived from an EMBL/GenBank/DDBJ whole genome shotgun (WGS) entry which is preliminary data.</text>
</comment>
<gene>
    <name evidence="1" type="ORF">SDC9_91024</name>
</gene>
<protein>
    <recommendedName>
        <fullName evidence="2">PIN domain-containing protein</fullName>
    </recommendedName>
</protein>
<evidence type="ECO:0008006" key="2">
    <source>
        <dbReference type="Google" id="ProtNLM"/>
    </source>
</evidence>
<accession>A0A644ZUE1</accession>
<dbReference type="EMBL" id="VSSQ01010439">
    <property type="protein sequence ID" value="MPM44346.1"/>
    <property type="molecule type" value="Genomic_DNA"/>
</dbReference>
<reference evidence="1" key="1">
    <citation type="submission" date="2019-08" db="EMBL/GenBank/DDBJ databases">
        <authorList>
            <person name="Kucharzyk K."/>
            <person name="Murdoch R.W."/>
            <person name="Higgins S."/>
            <person name="Loffler F."/>
        </authorList>
    </citation>
    <scope>NUCLEOTIDE SEQUENCE</scope>
</reference>
<organism evidence="1">
    <name type="scientific">bioreactor metagenome</name>
    <dbReference type="NCBI Taxonomy" id="1076179"/>
    <lineage>
        <taxon>unclassified sequences</taxon>
        <taxon>metagenomes</taxon>
        <taxon>ecological metagenomes</taxon>
    </lineage>
</organism>
<sequence length="98" mass="11162">MRFINNRNFNFSIQDTLLAVTLIYEVSCQQILVTQDNAIREFQPLPQSTVCAFLRAGITGSLTIVSNIDPIPYSLWNGKWIIFAFTVSSPHTIFNFMT</sequence>
<evidence type="ECO:0000313" key="1">
    <source>
        <dbReference type="EMBL" id="MPM44346.1"/>
    </source>
</evidence>